<sequence>MPIFFRERGRHSASKRNFERGLTMSDAANAGPWRSMTET</sequence>
<dbReference type="AlphaFoldDB" id="A3P427"/>
<proteinExistence type="predicted"/>
<protein>
    <submittedName>
        <fullName evidence="2">Uncharacterized protein</fullName>
    </submittedName>
</protein>
<name>A3P427_BURP0</name>
<organism evidence="2 3">
    <name type="scientific">Burkholderia pseudomallei (strain 1106a)</name>
    <dbReference type="NCBI Taxonomy" id="357348"/>
    <lineage>
        <taxon>Bacteria</taxon>
        <taxon>Pseudomonadati</taxon>
        <taxon>Pseudomonadota</taxon>
        <taxon>Betaproteobacteria</taxon>
        <taxon>Burkholderiales</taxon>
        <taxon>Burkholderiaceae</taxon>
        <taxon>Burkholderia</taxon>
        <taxon>pseudomallei group</taxon>
    </lineage>
</organism>
<dbReference type="EMBL" id="CP000573">
    <property type="protein sequence ID" value="ABN94409.1"/>
    <property type="molecule type" value="Genomic_DNA"/>
</dbReference>
<evidence type="ECO:0000256" key="1">
    <source>
        <dbReference type="SAM" id="MobiDB-lite"/>
    </source>
</evidence>
<accession>A3P427</accession>
<feature type="region of interest" description="Disordered" evidence="1">
    <location>
        <begin position="1"/>
        <end position="39"/>
    </location>
</feature>
<reference evidence="3" key="1">
    <citation type="submission" date="2007-02" db="EMBL/GenBank/DDBJ databases">
        <authorList>
            <person name="DeShazer D."/>
            <person name="Woods D.E."/>
            <person name="Nierman W.C."/>
        </authorList>
    </citation>
    <scope>NUCLEOTIDE SEQUENCE [LARGE SCALE GENOMIC DNA]</scope>
    <source>
        <strain evidence="3">1106a</strain>
    </source>
</reference>
<dbReference type="Proteomes" id="UP000006738">
    <property type="component" value="Chromosome II"/>
</dbReference>
<gene>
    <name evidence="2" type="ordered locus">BURPS1106A_A1051</name>
</gene>
<dbReference type="KEGG" id="bpl:BURPS1106A_A1051"/>
<dbReference type="HOGENOM" id="CLU_3306137_0_0_4"/>
<evidence type="ECO:0000313" key="2">
    <source>
        <dbReference type="EMBL" id="ABN94409.1"/>
    </source>
</evidence>
<evidence type="ECO:0000313" key="3">
    <source>
        <dbReference type="Proteomes" id="UP000006738"/>
    </source>
</evidence>